<reference evidence="2 3" key="1">
    <citation type="submission" date="2019-05" db="EMBL/GenBank/DDBJ databases">
        <title>Another draft genome of Portunus trituberculatus and its Hox gene families provides insights of decapod evolution.</title>
        <authorList>
            <person name="Jeong J.-H."/>
            <person name="Song I."/>
            <person name="Kim S."/>
            <person name="Choi T."/>
            <person name="Kim D."/>
            <person name="Ryu S."/>
            <person name="Kim W."/>
        </authorList>
    </citation>
    <scope>NUCLEOTIDE SEQUENCE [LARGE SCALE GENOMIC DNA]</scope>
    <source>
        <tissue evidence="2">Muscle</tissue>
    </source>
</reference>
<name>A0A5B7IGF8_PORTR</name>
<evidence type="ECO:0000313" key="3">
    <source>
        <dbReference type="Proteomes" id="UP000324222"/>
    </source>
</evidence>
<proteinExistence type="predicted"/>
<comment type="caution">
    <text evidence="2">The sequence shown here is derived from an EMBL/GenBank/DDBJ whole genome shotgun (WGS) entry which is preliminary data.</text>
</comment>
<evidence type="ECO:0000256" key="1">
    <source>
        <dbReference type="SAM" id="SignalP"/>
    </source>
</evidence>
<keyword evidence="3" id="KW-1185">Reference proteome</keyword>
<organism evidence="2 3">
    <name type="scientific">Portunus trituberculatus</name>
    <name type="common">Swimming crab</name>
    <name type="synonym">Neptunus trituberculatus</name>
    <dbReference type="NCBI Taxonomy" id="210409"/>
    <lineage>
        <taxon>Eukaryota</taxon>
        <taxon>Metazoa</taxon>
        <taxon>Ecdysozoa</taxon>
        <taxon>Arthropoda</taxon>
        <taxon>Crustacea</taxon>
        <taxon>Multicrustacea</taxon>
        <taxon>Malacostraca</taxon>
        <taxon>Eumalacostraca</taxon>
        <taxon>Eucarida</taxon>
        <taxon>Decapoda</taxon>
        <taxon>Pleocyemata</taxon>
        <taxon>Brachyura</taxon>
        <taxon>Eubrachyura</taxon>
        <taxon>Portunoidea</taxon>
        <taxon>Portunidae</taxon>
        <taxon>Portuninae</taxon>
        <taxon>Portunus</taxon>
    </lineage>
</organism>
<protein>
    <submittedName>
        <fullName evidence="2">Uncharacterized protein</fullName>
    </submittedName>
</protein>
<keyword evidence="1" id="KW-0732">Signal</keyword>
<feature type="chain" id="PRO_5022697700" evidence="1">
    <location>
        <begin position="31"/>
        <end position="50"/>
    </location>
</feature>
<evidence type="ECO:0000313" key="2">
    <source>
        <dbReference type="EMBL" id="MPC82912.1"/>
    </source>
</evidence>
<dbReference type="EMBL" id="VSRR010061068">
    <property type="protein sequence ID" value="MPC82912.1"/>
    <property type="molecule type" value="Genomic_DNA"/>
</dbReference>
<gene>
    <name evidence="2" type="ORF">E2C01_077601</name>
</gene>
<feature type="signal peptide" evidence="1">
    <location>
        <begin position="1"/>
        <end position="30"/>
    </location>
</feature>
<dbReference type="AlphaFoldDB" id="A0A5B7IGF8"/>
<dbReference type="Proteomes" id="UP000324222">
    <property type="component" value="Unassembled WGS sequence"/>
</dbReference>
<accession>A0A5B7IGF8</accession>
<sequence>MTVMIRRVVIAVLVSLQMMILLQDRKGAWSLPVRTPVTVATPPKNTLVRR</sequence>